<evidence type="ECO:0000313" key="6">
    <source>
        <dbReference type="EMBL" id="MBH0230812.1"/>
    </source>
</evidence>
<feature type="domain" description="Cell envelope-related transcriptional attenuator" evidence="5">
    <location>
        <begin position="86"/>
        <end position="233"/>
    </location>
</feature>
<dbReference type="Proteomes" id="UP000614490">
    <property type="component" value="Unassembled WGS sequence"/>
</dbReference>
<evidence type="ECO:0000256" key="2">
    <source>
        <dbReference type="ARBA" id="ARBA00022692"/>
    </source>
</evidence>
<dbReference type="RefSeq" id="WP_197317422.1">
    <property type="nucleotide sequence ID" value="NZ_JADZSC010000002.1"/>
</dbReference>
<dbReference type="InterPro" id="IPR004474">
    <property type="entry name" value="LytR_CpsA_psr"/>
</dbReference>
<dbReference type="Pfam" id="PF03816">
    <property type="entry name" value="LytR_cpsA_psr"/>
    <property type="match status" value="1"/>
</dbReference>
<name>A0A931HW70_9BACI</name>
<reference evidence="6 7" key="1">
    <citation type="journal article" date="2005" name="Int. J. Syst. Evol. Microbiol.">
        <title>Halobacillus yeomjeoni sp. nov., isolated from a marine solar saltern in Korea.</title>
        <authorList>
            <person name="Yoon J.H."/>
            <person name="Kang S.J."/>
            <person name="Lee C.H."/>
            <person name="Oh H.W."/>
            <person name="Oh T.K."/>
        </authorList>
    </citation>
    <scope>NUCLEOTIDE SEQUENCE [LARGE SCALE GENOMIC DNA]</scope>
    <source>
        <strain evidence="6 7">KCTC 3957</strain>
    </source>
</reference>
<dbReference type="NCBIfam" id="TIGR00350">
    <property type="entry name" value="lytR_cpsA_psr"/>
    <property type="match status" value="1"/>
</dbReference>
<dbReference type="AlphaFoldDB" id="A0A931HW70"/>
<comment type="similarity">
    <text evidence="1">Belongs to the LytR/CpsA/Psr (LCP) family.</text>
</comment>
<gene>
    <name evidence="6" type="ORF">H0267_11350</name>
</gene>
<keyword evidence="4" id="KW-0472">Membrane</keyword>
<keyword evidence="7" id="KW-1185">Reference proteome</keyword>
<keyword evidence="3" id="KW-0735">Signal-anchor</keyword>
<comment type="caution">
    <text evidence="6">The sequence shown here is derived from an EMBL/GenBank/DDBJ whole genome shotgun (WGS) entry which is preliminary data.</text>
</comment>
<organism evidence="6 7">
    <name type="scientific">Halobacillus yeomjeoni</name>
    <dbReference type="NCBI Taxonomy" id="311194"/>
    <lineage>
        <taxon>Bacteria</taxon>
        <taxon>Bacillati</taxon>
        <taxon>Bacillota</taxon>
        <taxon>Bacilli</taxon>
        <taxon>Bacillales</taxon>
        <taxon>Bacillaceae</taxon>
        <taxon>Halobacillus</taxon>
    </lineage>
</organism>
<evidence type="ECO:0000256" key="1">
    <source>
        <dbReference type="ARBA" id="ARBA00006068"/>
    </source>
</evidence>
<dbReference type="InterPro" id="IPR050922">
    <property type="entry name" value="LytR/CpsA/Psr_CW_biosynth"/>
</dbReference>
<keyword evidence="4" id="KW-1133">Transmembrane helix</keyword>
<dbReference type="EMBL" id="JADZSC010000002">
    <property type="protein sequence ID" value="MBH0230812.1"/>
    <property type="molecule type" value="Genomic_DNA"/>
</dbReference>
<dbReference type="PANTHER" id="PTHR33392:SF6">
    <property type="entry name" value="POLYISOPRENYL-TEICHOIC ACID--PEPTIDOGLYCAN TEICHOIC ACID TRANSFERASE TAGU"/>
    <property type="match status" value="1"/>
</dbReference>
<dbReference type="PANTHER" id="PTHR33392">
    <property type="entry name" value="POLYISOPRENYL-TEICHOIC ACID--PEPTIDOGLYCAN TEICHOIC ACID TRANSFERASE TAGU"/>
    <property type="match status" value="1"/>
</dbReference>
<evidence type="ECO:0000256" key="3">
    <source>
        <dbReference type="ARBA" id="ARBA00022968"/>
    </source>
</evidence>
<evidence type="ECO:0000313" key="7">
    <source>
        <dbReference type="Proteomes" id="UP000614490"/>
    </source>
</evidence>
<accession>A0A931HW70</accession>
<keyword evidence="2" id="KW-0812">Transmembrane</keyword>
<evidence type="ECO:0000256" key="4">
    <source>
        <dbReference type="ARBA" id="ARBA00022989"/>
    </source>
</evidence>
<protein>
    <submittedName>
        <fullName evidence="6">LCP family protein</fullName>
    </submittedName>
</protein>
<sequence>MSRLRNLKKRRKKRWTIVLFLLFLSVAGGTIFALSLYSEAEETVNKKMYREVSSIDHQLTKKKIKSHEPLSILLLGVDERSGDRGRSDAIMVLTLDPEEERSFLVSIPRDTRTLMVGDGYQAGSKDKINHAYAFGGPEMAIDTVEAFLDIELDYYMKVNMEGLASIVDVLGGITVHNTMDWVDNDGYHFEKGLISLGGEQALEYARMRYYDPNGDLGRNDRQRQVIKAIVEKATDVGALSKAGEIINTLGDHITTNIEFKQIRDLIFKYQSAQKNLNTYQMSGQGVTIGGIYYLKVPDQEVELVKQKIIEYSS</sequence>
<proteinExistence type="inferred from homology"/>
<dbReference type="Gene3D" id="3.40.630.190">
    <property type="entry name" value="LCP protein"/>
    <property type="match status" value="1"/>
</dbReference>
<evidence type="ECO:0000259" key="5">
    <source>
        <dbReference type="Pfam" id="PF03816"/>
    </source>
</evidence>
<dbReference type="GO" id="GO:0071555">
    <property type="term" value="P:cell wall organization"/>
    <property type="evidence" value="ECO:0007669"/>
    <property type="project" value="UniProtKB-KW"/>
</dbReference>